<dbReference type="AlphaFoldDB" id="A0A6C0KMV8"/>
<name>A0A6C0KMV8_9ZZZZ</name>
<dbReference type="EMBL" id="MN740936">
    <property type="protein sequence ID" value="QHU18623.1"/>
    <property type="molecule type" value="Genomic_DNA"/>
</dbReference>
<accession>A0A6C0KMV8</accession>
<proteinExistence type="predicted"/>
<organism evidence="1">
    <name type="scientific">viral metagenome</name>
    <dbReference type="NCBI Taxonomy" id="1070528"/>
    <lineage>
        <taxon>unclassified sequences</taxon>
        <taxon>metagenomes</taxon>
        <taxon>organismal metagenomes</taxon>
    </lineage>
</organism>
<evidence type="ECO:0000313" key="1">
    <source>
        <dbReference type="EMBL" id="QHU18623.1"/>
    </source>
</evidence>
<sequence>MVGMHFFVVCILILFVVLYFSKEVRNEGFVVEMEEVEATVATVATEAFGMSPGTMDQLSSTRVVSQQEQEVEKKLYDDLTKQGIANMTETGYKGSDFASTAFE</sequence>
<reference evidence="1" key="1">
    <citation type="journal article" date="2020" name="Nature">
        <title>Giant virus diversity and host interactions through global metagenomics.</title>
        <authorList>
            <person name="Schulz F."/>
            <person name="Roux S."/>
            <person name="Paez-Espino D."/>
            <person name="Jungbluth S."/>
            <person name="Walsh D.A."/>
            <person name="Denef V.J."/>
            <person name="McMahon K.D."/>
            <person name="Konstantinidis K.T."/>
            <person name="Eloe-Fadrosh E.A."/>
            <person name="Kyrpides N.C."/>
            <person name="Woyke T."/>
        </authorList>
    </citation>
    <scope>NUCLEOTIDE SEQUENCE</scope>
    <source>
        <strain evidence="1">GVMAG-S-3300013006-158</strain>
    </source>
</reference>
<protein>
    <submittedName>
        <fullName evidence="1">Uncharacterized protein</fullName>
    </submittedName>
</protein>